<dbReference type="GO" id="GO:0050916">
    <property type="term" value="P:sensory perception of sweet taste"/>
    <property type="evidence" value="ECO:0007669"/>
    <property type="project" value="UniProtKB-ARBA"/>
</dbReference>
<evidence type="ECO:0000256" key="1">
    <source>
        <dbReference type="ARBA" id="ARBA00004651"/>
    </source>
</evidence>
<comment type="caution">
    <text evidence="10">The sequence shown here is derived from an EMBL/GenBank/DDBJ whole genome shotgun (WGS) entry which is preliminary data.</text>
</comment>
<feature type="transmembrane region" description="Helical" evidence="9">
    <location>
        <begin position="273"/>
        <end position="295"/>
    </location>
</feature>
<evidence type="ECO:0000256" key="4">
    <source>
        <dbReference type="ARBA" id="ARBA00022692"/>
    </source>
</evidence>
<comment type="function">
    <text evidence="8">Plays a role in the sugar gustatory response.</text>
</comment>
<proteinExistence type="inferred from homology"/>
<reference evidence="11" key="1">
    <citation type="submission" date="2023-01" db="EMBL/GenBank/DDBJ databases">
        <title>Key to firefly adult light organ development and bioluminescence: homeobox transcription factors regulate luciferase expression and transportation to peroxisome.</title>
        <authorList>
            <person name="Fu X."/>
        </authorList>
    </citation>
    <scope>NUCLEOTIDE SEQUENCE [LARGE SCALE GENOMIC DNA]</scope>
</reference>
<feature type="transmembrane region" description="Helical" evidence="9">
    <location>
        <begin position="59"/>
        <end position="81"/>
    </location>
</feature>
<dbReference type="EMBL" id="JARPUR010000004">
    <property type="protein sequence ID" value="KAK4877869.1"/>
    <property type="molecule type" value="Genomic_DNA"/>
</dbReference>
<dbReference type="InterPro" id="IPR009318">
    <property type="entry name" value="Gustatory_rcpt"/>
</dbReference>
<accession>A0AAN7P6D2</accession>
<feature type="transmembrane region" description="Helical" evidence="9">
    <location>
        <begin position="187"/>
        <end position="204"/>
    </location>
</feature>
<organism evidence="10 11">
    <name type="scientific">Aquatica leii</name>
    <dbReference type="NCBI Taxonomy" id="1421715"/>
    <lineage>
        <taxon>Eukaryota</taxon>
        <taxon>Metazoa</taxon>
        <taxon>Ecdysozoa</taxon>
        <taxon>Arthropoda</taxon>
        <taxon>Hexapoda</taxon>
        <taxon>Insecta</taxon>
        <taxon>Pterygota</taxon>
        <taxon>Neoptera</taxon>
        <taxon>Endopterygota</taxon>
        <taxon>Coleoptera</taxon>
        <taxon>Polyphaga</taxon>
        <taxon>Elateriformia</taxon>
        <taxon>Elateroidea</taxon>
        <taxon>Lampyridae</taxon>
        <taxon>Luciolinae</taxon>
        <taxon>Aquatica</taxon>
    </lineage>
</organism>
<comment type="subcellular location">
    <subcellularLocation>
        <location evidence="1">Cell membrane</location>
        <topology evidence="1">Multi-pass membrane protein</topology>
    </subcellularLocation>
</comment>
<evidence type="ECO:0000256" key="5">
    <source>
        <dbReference type="ARBA" id="ARBA00022989"/>
    </source>
</evidence>
<gene>
    <name evidence="10" type="ORF">RN001_010375</name>
</gene>
<sequence length="419" mass="48091">MKWITRVLFKRKVKNEDLRFYKSIGFIILLGQAFGIMPLRGVTGATERSIYFTWKSWRVLYTVFILAGTLFCVYASLMAAIQQDDNMSLITASIFYGTSFVVHILFVLLAKNWSQLMRKWCAVDVSMRSYGYPPHLDARLKILSGIVLTCATAEHIIVVTKNMITAHSCLSVEFFEYYFARISYPQVFAIVRYSFWFGLIMQIITTASTFSWTYIDLFIILLSTSLAVRFKQVAKRVETYVNSKVLVSDIVLWRNVREDYNRLGKLCKALNDALSYIVLLSFGSNLFFILVQFFHSLRPIGGTFNKIYFFYSFGFLIGRTICVSLYGAWIHDESQKPLPLLNSVSSSVYNVEIRRFILHVGIETISLTGKRFFNVTRSIILSIAGTIVTYELVLIQFYGFQIQTASEGNSSCSVRIQYS</sequence>
<feature type="transmembrane region" description="Helical" evidence="9">
    <location>
        <begin position="87"/>
        <end position="110"/>
    </location>
</feature>
<evidence type="ECO:0000256" key="6">
    <source>
        <dbReference type="ARBA" id="ARBA00023136"/>
    </source>
</evidence>
<evidence type="ECO:0000256" key="2">
    <source>
        <dbReference type="ARBA" id="ARBA00005327"/>
    </source>
</evidence>
<keyword evidence="4 9" id="KW-0812">Transmembrane</keyword>
<keyword evidence="5 9" id="KW-1133">Transmembrane helix</keyword>
<evidence type="ECO:0000256" key="3">
    <source>
        <dbReference type="ARBA" id="ARBA00022475"/>
    </source>
</evidence>
<keyword evidence="11" id="KW-1185">Reference proteome</keyword>
<feature type="transmembrane region" description="Helical" evidence="9">
    <location>
        <begin position="307"/>
        <end position="329"/>
    </location>
</feature>
<protein>
    <recommendedName>
        <fullName evidence="8">Gustatory receptor</fullName>
    </recommendedName>
</protein>
<evidence type="ECO:0000313" key="10">
    <source>
        <dbReference type="EMBL" id="KAK4877869.1"/>
    </source>
</evidence>
<keyword evidence="3" id="KW-1003">Cell membrane</keyword>
<keyword evidence="6 9" id="KW-0472">Membrane</keyword>
<evidence type="ECO:0000313" key="11">
    <source>
        <dbReference type="Proteomes" id="UP001353858"/>
    </source>
</evidence>
<dbReference type="Proteomes" id="UP001353858">
    <property type="component" value="Unassembled WGS sequence"/>
</dbReference>
<dbReference type="GO" id="GO:0008527">
    <property type="term" value="F:taste receptor activity"/>
    <property type="evidence" value="ECO:0007669"/>
    <property type="project" value="InterPro"/>
</dbReference>
<dbReference type="Pfam" id="PF06151">
    <property type="entry name" value="Trehalose_recp"/>
    <property type="match status" value="1"/>
</dbReference>
<evidence type="ECO:0000256" key="9">
    <source>
        <dbReference type="SAM" id="Phobius"/>
    </source>
</evidence>
<dbReference type="AlphaFoldDB" id="A0AAN7P6D2"/>
<dbReference type="PANTHER" id="PTHR21421:SF29">
    <property type="entry name" value="GUSTATORY RECEPTOR 5A FOR TREHALOSE-RELATED"/>
    <property type="match status" value="1"/>
</dbReference>
<evidence type="ECO:0000256" key="7">
    <source>
        <dbReference type="ARBA" id="ARBA00023170"/>
    </source>
</evidence>
<dbReference type="PIRSF" id="PIRSF038981">
    <property type="entry name" value="GRP"/>
    <property type="match status" value="1"/>
</dbReference>
<dbReference type="PANTHER" id="PTHR21421">
    <property type="entry name" value="GUSTATORY RECEPTOR"/>
    <property type="match status" value="1"/>
</dbReference>
<comment type="similarity">
    <text evidence="2">Belongs to the insect chemoreceptor superfamily. Gustatory receptor (GR) family. Gr5a subfamily.</text>
</comment>
<keyword evidence="8" id="KW-0807">Transducer</keyword>
<dbReference type="GO" id="GO:0007165">
    <property type="term" value="P:signal transduction"/>
    <property type="evidence" value="ECO:0007669"/>
    <property type="project" value="UniProtKB-KW"/>
</dbReference>
<feature type="transmembrane region" description="Helical" evidence="9">
    <location>
        <begin position="20"/>
        <end position="39"/>
    </location>
</feature>
<name>A0AAN7P6D2_9COLE</name>
<dbReference type="GO" id="GO:0005886">
    <property type="term" value="C:plasma membrane"/>
    <property type="evidence" value="ECO:0007669"/>
    <property type="project" value="UniProtKB-SubCell"/>
</dbReference>
<evidence type="ECO:0000256" key="8">
    <source>
        <dbReference type="PIRNR" id="PIRNR038981"/>
    </source>
</evidence>
<feature type="transmembrane region" description="Helical" evidence="9">
    <location>
        <begin position="379"/>
        <end position="400"/>
    </location>
</feature>
<keyword evidence="7 8" id="KW-0675">Receptor</keyword>